<reference evidence="2 3" key="1">
    <citation type="submission" date="2017-04" db="EMBL/GenBank/DDBJ databases">
        <authorList>
            <person name="Afonso C.L."/>
            <person name="Miller P.J."/>
            <person name="Scott M.A."/>
            <person name="Spackman E."/>
            <person name="Goraichik I."/>
            <person name="Dimitrov K.M."/>
            <person name="Suarez D.L."/>
            <person name="Swayne D.E."/>
        </authorList>
    </citation>
    <scope>NUCLEOTIDE SEQUENCE [LARGE SCALE GENOMIC DNA]</scope>
    <source>
        <strain evidence="2 3">DSM 11270</strain>
    </source>
</reference>
<dbReference type="InterPro" id="IPR023804">
    <property type="entry name" value="DUF3792_TM"/>
</dbReference>
<dbReference type="Proteomes" id="UP000192731">
    <property type="component" value="Unassembled WGS sequence"/>
</dbReference>
<feature type="transmembrane region" description="Helical" evidence="1">
    <location>
        <begin position="43"/>
        <end position="61"/>
    </location>
</feature>
<dbReference type="AlphaFoldDB" id="A0A1W1VMN0"/>
<sequence>MTRAIEGIKGRAILKGALGAIIISFVLTLIITLTLHFSSLSESYIPALASLIFFVSILLGSTISSKIAGSKGLLHGLGVGLTYLAFALIIGSFIAGDTFSGGLLAKKILYAVLGSGLGGVIGVGLAGN</sequence>
<accession>A0A1W1VMN0</accession>
<evidence type="ECO:0000313" key="2">
    <source>
        <dbReference type="EMBL" id="SMB94617.1"/>
    </source>
</evidence>
<dbReference type="OrthoDB" id="2381657at2"/>
<keyword evidence="1" id="KW-0472">Membrane</keyword>
<evidence type="ECO:0000256" key="1">
    <source>
        <dbReference type="SAM" id="Phobius"/>
    </source>
</evidence>
<keyword evidence="3" id="KW-1185">Reference proteome</keyword>
<keyword evidence="1" id="KW-0812">Transmembrane</keyword>
<feature type="transmembrane region" description="Helical" evidence="1">
    <location>
        <begin position="73"/>
        <end position="96"/>
    </location>
</feature>
<dbReference type="NCBIfam" id="TIGR04086">
    <property type="entry name" value="TIGR04086_membr"/>
    <property type="match status" value="1"/>
</dbReference>
<dbReference type="EMBL" id="FWWT01000022">
    <property type="protein sequence ID" value="SMB94617.1"/>
    <property type="molecule type" value="Genomic_DNA"/>
</dbReference>
<protein>
    <submittedName>
        <fullName evidence="2">Putative membrane protein, TIGR04086 family</fullName>
    </submittedName>
</protein>
<proteinExistence type="predicted"/>
<feature type="transmembrane region" description="Helical" evidence="1">
    <location>
        <begin position="108"/>
        <end position="127"/>
    </location>
</feature>
<organism evidence="2 3">
    <name type="scientific">Desulfonispora thiosulfatigenes DSM 11270</name>
    <dbReference type="NCBI Taxonomy" id="656914"/>
    <lineage>
        <taxon>Bacteria</taxon>
        <taxon>Bacillati</taxon>
        <taxon>Bacillota</taxon>
        <taxon>Clostridia</taxon>
        <taxon>Eubacteriales</taxon>
        <taxon>Peptococcaceae</taxon>
        <taxon>Desulfonispora</taxon>
    </lineage>
</organism>
<keyword evidence="1" id="KW-1133">Transmembrane helix</keyword>
<gene>
    <name evidence="2" type="ORF">SAMN00017405_0242</name>
</gene>
<evidence type="ECO:0000313" key="3">
    <source>
        <dbReference type="Proteomes" id="UP000192731"/>
    </source>
</evidence>
<feature type="transmembrane region" description="Helical" evidence="1">
    <location>
        <begin position="12"/>
        <end position="37"/>
    </location>
</feature>
<dbReference type="RefSeq" id="WP_084054055.1">
    <property type="nucleotide sequence ID" value="NZ_FWWT01000022.1"/>
</dbReference>
<name>A0A1W1VMN0_DESTI</name>
<dbReference type="Pfam" id="PF12670">
    <property type="entry name" value="DUF3792"/>
    <property type="match status" value="1"/>
</dbReference>